<dbReference type="EMBL" id="JAHUTI010090228">
    <property type="protein sequence ID" value="MED6261532.1"/>
    <property type="molecule type" value="Genomic_DNA"/>
</dbReference>
<organism evidence="1 2">
    <name type="scientific">Ataeniobius toweri</name>
    <dbReference type="NCBI Taxonomy" id="208326"/>
    <lineage>
        <taxon>Eukaryota</taxon>
        <taxon>Metazoa</taxon>
        <taxon>Chordata</taxon>
        <taxon>Craniata</taxon>
        <taxon>Vertebrata</taxon>
        <taxon>Euteleostomi</taxon>
        <taxon>Actinopterygii</taxon>
        <taxon>Neopterygii</taxon>
        <taxon>Teleostei</taxon>
        <taxon>Neoteleostei</taxon>
        <taxon>Acanthomorphata</taxon>
        <taxon>Ovalentaria</taxon>
        <taxon>Atherinomorphae</taxon>
        <taxon>Cyprinodontiformes</taxon>
        <taxon>Goodeidae</taxon>
        <taxon>Ataeniobius</taxon>
    </lineage>
</organism>
<dbReference type="Proteomes" id="UP001345963">
    <property type="component" value="Unassembled WGS sequence"/>
</dbReference>
<evidence type="ECO:0000313" key="1">
    <source>
        <dbReference type="EMBL" id="MED6261532.1"/>
    </source>
</evidence>
<gene>
    <name evidence="1" type="ORF">ATANTOWER_006363</name>
</gene>
<name>A0ABU7CFX4_9TELE</name>
<comment type="caution">
    <text evidence="1">The sequence shown here is derived from an EMBL/GenBank/DDBJ whole genome shotgun (WGS) entry which is preliminary data.</text>
</comment>
<keyword evidence="2" id="KW-1185">Reference proteome</keyword>
<protein>
    <submittedName>
        <fullName evidence="1">Uncharacterized protein</fullName>
    </submittedName>
</protein>
<proteinExistence type="predicted"/>
<evidence type="ECO:0000313" key="2">
    <source>
        <dbReference type="Proteomes" id="UP001345963"/>
    </source>
</evidence>
<sequence length="158" mass="18269">MSICYSCTVSIPSLLFQISGYSCIFLNEKNPLLCFDPRKDRRNISVPIFLACPVQQGRVPRRSPTDLLSQVELYGQRFNALLDIYKRNFIRNCFGMISKAVETAMETRSKKERGGAKRSKVEKEKRVEEKDLFLKDCLHVWRTALFFMSFCCLAPPID</sequence>
<reference evidence="1 2" key="1">
    <citation type="submission" date="2021-07" db="EMBL/GenBank/DDBJ databases">
        <authorList>
            <person name="Palmer J.M."/>
        </authorList>
    </citation>
    <scope>NUCLEOTIDE SEQUENCE [LARGE SCALE GENOMIC DNA]</scope>
    <source>
        <strain evidence="1 2">AT_MEX2019</strain>
        <tissue evidence="1">Muscle</tissue>
    </source>
</reference>
<accession>A0ABU7CFX4</accession>